<reference evidence="3 4" key="1">
    <citation type="journal article" date="2015" name="PLoS Pathog.">
        <title>Leptomonas seymouri: Adaptations to the Dixenous Life Cycle Analyzed by Genome Sequencing, Transcriptome Profiling and Co-infection with Leishmania donovani.</title>
        <authorList>
            <person name="Kraeva N."/>
            <person name="Butenko A."/>
            <person name="Hlavacova J."/>
            <person name="Kostygov A."/>
            <person name="Myskova J."/>
            <person name="Grybchuk D."/>
            <person name="Lestinova T."/>
            <person name="Votypka J."/>
            <person name="Volf P."/>
            <person name="Opperdoes F."/>
            <person name="Flegontov P."/>
            <person name="Lukes J."/>
            <person name="Yurchenko V."/>
        </authorList>
    </citation>
    <scope>NUCLEOTIDE SEQUENCE [LARGE SCALE GENOMIC DNA]</scope>
    <source>
        <strain evidence="3 4">ATCC 30220</strain>
    </source>
</reference>
<sequence length="208" mass="22675">MADNPENFTQHFKDSWDQTVGAWVSIFKGVRGASKLAAKETKETLARTYEDSRAEAIVNINKDIVRTIAHGGSTAVGMLVEKAKEVSGIGGNEVDNRHVEAETHGGLGFISTTSQKIFVGVVICVVVVQTGYIVYLYDRAQRAGNPARRLPKSDALRPASSPPSPQPMDLPAADDLPLGEEEEDRRLAASEARYRKEMEVESLDSEGF</sequence>
<organism evidence="3 4">
    <name type="scientific">Leptomonas seymouri</name>
    <dbReference type="NCBI Taxonomy" id="5684"/>
    <lineage>
        <taxon>Eukaryota</taxon>
        <taxon>Discoba</taxon>
        <taxon>Euglenozoa</taxon>
        <taxon>Kinetoplastea</taxon>
        <taxon>Metakinetoplastina</taxon>
        <taxon>Trypanosomatida</taxon>
        <taxon>Trypanosomatidae</taxon>
        <taxon>Leishmaniinae</taxon>
        <taxon>Leptomonas</taxon>
    </lineage>
</organism>
<evidence type="ECO:0000256" key="2">
    <source>
        <dbReference type="SAM" id="Phobius"/>
    </source>
</evidence>
<keyword evidence="2" id="KW-0472">Membrane</keyword>
<dbReference type="AlphaFoldDB" id="A0A0N0P655"/>
<dbReference type="VEuPathDB" id="TriTrypDB:Lsey_0117_0230"/>
<gene>
    <name evidence="3" type="ORF">ABL78_4184</name>
</gene>
<dbReference type="Proteomes" id="UP000038009">
    <property type="component" value="Unassembled WGS sequence"/>
</dbReference>
<accession>A0A0N0P655</accession>
<keyword evidence="2" id="KW-0812">Transmembrane</keyword>
<proteinExistence type="predicted"/>
<feature type="compositionally biased region" description="Basic and acidic residues" evidence="1">
    <location>
        <begin position="184"/>
        <end position="193"/>
    </location>
</feature>
<evidence type="ECO:0000313" key="3">
    <source>
        <dbReference type="EMBL" id="KPI86767.1"/>
    </source>
</evidence>
<dbReference type="OrthoDB" id="10390510at2759"/>
<keyword evidence="4" id="KW-1185">Reference proteome</keyword>
<feature type="region of interest" description="Disordered" evidence="1">
    <location>
        <begin position="146"/>
        <end position="193"/>
    </location>
</feature>
<protein>
    <submittedName>
        <fullName evidence="3">Uncharacterized protein</fullName>
    </submittedName>
</protein>
<comment type="caution">
    <text evidence="3">The sequence shown here is derived from an EMBL/GenBank/DDBJ whole genome shotgun (WGS) entry which is preliminary data.</text>
</comment>
<dbReference type="EMBL" id="LJSK01000117">
    <property type="protein sequence ID" value="KPI86767.1"/>
    <property type="molecule type" value="Genomic_DNA"/>
</dbReference>
<name>A0A0N0P655_LEPSE</name>
<evidence type="ECO:0000256" key="1">
    <source>
        <dbReference type="SAM" id="MobiDB-lite"/>
    </source>
</evidence>
<dbReference type="OMA" id="HVEAETH"/>
<keyword evidence="2" id="KW-1133">Transmembrane helix</keyword>
<feature type="transmembrane region" description="Helical" evidence="2">
    <location>
        <begin position="117"/>
        <end position="137"/>
    </location>
</feature>
<evidence type="ECO:0000313" key="4">
    <source>
        <dbReference type="Proteomes" id="UP000038009"/>
    </source>
</evidence>